<dbReference type="EMBL" id="CAEZXC010000023">
    <property type="protein sequence ID" value="CAB4673205.1"/>
    <property type="molecule type" value="Genomic_DNA"/>
</dbReference>
<dbReference type="EMBL" id="CAFBOO010000003">
    <property type="protein sequence ID" value="CAB4982829.1"/>
    <property type="molecule type" value="Genomic_DNA"/>
</dbReference>
<name>A0A6J6TAN9_9ZZZZ</name>
<evidence type="ECO:0000313" key="4">
    <source>
        <dbReference type="EMBL" id="CAB4744200.1"/>
    </source>
</evidence>
<evidence type="ECO:0000313" key="5">
    <source>
        <dbReference type="EMBL" id="CAB4744783.1"/>
    </source>
</evidence>
<dbReference type="EMBL" id="CAEZYT010000103">
    <property type="protein sequence ID" value="CAB4744200.1"/>
    <property type="molecule type" value="Genomic_DNA"/>
</dbReference>
<evidence type="ECO:0000256" key="1">
    <source>
        <dbReference type="SAM" id="MobiDB-lite"/>
    </source>
</evidence>
<organism evidence="4">
    <name type="scientific">freshwater metagenome</name>
    <dbReference type="NCBI Taxonomy" id="449393"/>
    <lineage>
        <taxon>unclassified sequences</taxon>
        <taxon>metagenomes</taxon>
        <taxon>ecological metagenomes</taxon>
    </lineage>
</organism>
<dbReference type="EMBL" id="CAFBPO010000002">
    <property type="protein sequence ID" value="CAB5011794.1"/>
    <property type="molecule type" value="Genomic_DNA"/>
</dbReference>
<dbReference type="EMBL" id="CAFBNM010000002">
    <property type="protein sequence ID" value="CAB4946989.1"/>
    <property type="molecule type" value="Genomic_DNA"/>
</dbReference>
<evidence type="ECO:0000313" key="8">
    <source>
        <dbReference type="EMBL" id="CAB4946989.1"/>
    </source>
</evidence>
<dbReference type="AlphaFoldDB" id="A0A6J6TAN9"/>
<evidence type="ECO:0000313" key="6">
    <source>
        <dbReference type="EMBL" id="CAB4800369.1"/>
    </source>
</evidence>
<feature type="compositionally biased region" description="Low complexity" evidence="1">
    <location>
        <begin position="76"/>
        <end position="121"/>
    </location>
</feature>
<evidence type="ECO:0000313" key="11">
    <source>
        <dbReference type="EMBL" id="CAB5070298.1"/>
    </source>
</evidence>
<feature type="region of interest" description="Disordered" evidence="1">
    <location>
        <begin position="59"/>
        <end position="121"/>
    </location>
</feature>
<evidence type="ECO:0000313" key="3">
    <source>
        <dbReference type="EMBL" id="CAB4673205.1"/>
    </source>
</evidence>
<proteinExistence type="predicted"/>
<reference evidence="4" key="1">
    <citation type="submission" date="2020-05" db="EMBL/GenBank/DDBJ databases">
        <authorList>
            <person name="Chiriac C."/>
            <person name="Salcher M."/>
            <person name="Ghai R."/>
            <person name="Kavagutti S V."/>
        </authorList>
    </citation>
    <scope>NUCLEOTIDE SEQUENCE</scope>
</reference>
<protein>
    <submittedName>
        <fullName evidence="4">Unannotated protein</fullName>
    </submittedName>
</protein>
<dbReference type="EMBL" id="CAEZZH010000001">
    <property type="protein sequence ID" value="CAB4744783.1"/>
    <property type="molecule type" value="Genomic_DNA"/>
</dbReference>
<dbReference type="EMBL" id="CAEZUM010000007">
    <property type="protein sequence ID" value="CAB4593610.1"/>
    <property type="molecule type" value="Genomic_DNA"/>
</dbReference>
<sequence length="280" mass="29340">MEIRKRSSRPRFPRRHFASRIAHAQTPQKLFLRFLALVSIGLVLTIVAPVIADENTPAPELTSPLPMDSPAPAPSPSDSQTAPASDSIIPPGTSTPSPSASASTSTSGGASKSESATASASPTPAAVANQVMKINFPSVLPVDPRALFRSLPSVNISGPQYLLVCIQATNIRFDIYTKNASDTLFNGQRLANGDLTSDLLISGTTDQVVAILNSYGGMRLAGTKGPLGGLYLNLRLTALTAPSLDPVHCGQASSANTLIIYLRSLELGQNLIKKAITLKG</sequence>
<gene>
    <name evidence="2" type="ORF">UFOPK1824_00213</name>
    <name evidence="3" type="ORF">UFOPK2340_00564</name>
    <name evidence="4" type="ORF">UFOPK2772_01208</name>
    <name evidence="5" type="ORF">UFOPK2850_00010</name>
    <name evidence="6" type="ORF">UFOPK3027_00610</name>
    <name evidence="7" type="ORF">UFOPK3256_00834</name>
    <name evidence="8" type="ORF">UFOPK3827_00294</name>
    <name evidence="9" type="ORF">UFOPK3982_00533</name>
    <name evidence="10" type="ORF">UFOPK4120_00294</name>
    <name evidence="11" type="ORF">UFOPK4404_00294</name>
</gene>
<evidence type="ECO:0000313" key="7">
    <source>
        <dbReference type="EMBL" id="CAB4842402.1"/>
    </source>
</evidence>
<dbReference type="EMBL" id="CAFBQY010000002">
    <property type="protein sequence ID" value="CAB5070298.1"/>
    <property type="molecule type" value="Genomic_DNA"/>
</dbReference>
<evidence type="ECO:0000313" key="10">
    <source>
        <dbReference type="EMBL" id="CAB5011794.1"/>
    </source>
</evidence>
<evidence type="ECO:0000313" key="2">
    <source>
        <dbReference type="EMBL" id="CAB4593610.1"/>
    </source>
</evidence>
<dbReference type="EMBL" id="CAFAAN010000004">
    <property type="protein sequence ID" value="CAB4800369.1"/>
    <property type="molecule type" value="Genomic_DNA"/>
</dbReference>
<dbReference type="EMBL" id="CAFAZW010000010">
    <property type="protein sequence ID" value="CAB4842402.1"/>
    <property type="molecule type" value="Genomic_DNA"/>
</dbReference>
<accession>A0A6J6TAN9</accession>
<evidence type="ECO:0000313" key="9">
    <source>
        <dbReference type="EMBL" id="CAB4982829.1"/>
    </source>
</evidence>